<dbReference type="RefSeq" id="WP_092348355.1">
    <property type="nucleotide sequence ID" value="NZ_CZVW01000005.1"/>
</dbReference>
<evidence type="ECO:0000313" key="4">
    <source>
        <dbReference type="Proteomes" id="UP000199197"/>
    </source>
</evidence>
<sequence>MKQYKLNIVILFVLVQIALANDNDFFQPRFHKEIPRKNEKELKIKISGGAGVFYILPGDKDKIAIIDGYSDKESGKNLVDINYFVEDGIGYLELEMTHLKSGKKSGDEKWYIKLCDDLPTSLDIELGATKADIDLGGLNLKNVKLSTGVSSTNLKFTKPNKTIMRRFEIEAGLAKFDGEKLGNARFRSLNFSGGMGTFDLDLSGELIDDADVNLSIGFGNLDVYLPKDVGAIIVSPSALFTSKKFDNFYKKGDKYISFNFNEVQKKINIFIESGLGNIKVRWID</sequence>
<dbReference type="EMBL" id="CZVW01000005">
    <property type="protein sequence ID" value="CUS99213.1"/>
    <property type="molecule type" value="Genomic_DNA"/>
</dbReference>
<name>A0A0P1MTC7_9BACT</name>
<protein>
    <submittedName>
        <fullName evidence="3">N-terminal domain of toast_rack, DUF2154</fullName>
    </submittedName>
</protein>
<dbReference type="AlphaFoldDB" id="A0A0P1MTC7"/>
<feature type="chain" id="PRO_5006067741" evidence="1">
    <location>
        <begin position="21"/>
        <end position="284"/>
    </location>
</feature>
<keyword evidence="4" id="KW-1185">Reference proteome</keyword>
<proteinExistence type="predicted"/>
<organism evidence="3 4">
    <name type="scientific">Candidatus Chryseopegocella kryptomonas</name>
    <dbReference type="NCBI Taxonomy" id="1633643"/>
    <lineage>
        <taxon>Bacteria</taxon>
        <taxon>Pseudomonadati</taxon>
        <taxon>Candidatus Kryptoniota</taxon>
        <taxon>Candidatus Chryseopegocella</taxon>
    </lineage>
</organism>
<dbReference type="Pfam" id="PF09922">
    <property type="entry name" value="LiaF-like_C"/>
    <property type="match status" value="1"/>
</dbReference>
<dbReference type="Proteomes" id="UP000199197">
    <property type="component" value="Unassembled WGS sequence"/>
</dbReference>
<feature type="domain" description="Cell wall-active antibiotics response LiaF-like C-terminal" evidence="2">
    <location>
        <begin position="185"/>
        <end position="280"/>
    </location>
</feature>
<accession>A0A0P1MTC7</accession>
<reference evidence="4" key="1">
    <citation type="submission" date="2015-11" db="EMBL/GenBank/DDBJ databases">
        <authorList>
            <person name="Varghese N."/>
        </authorList>
    </citation>
    <scope>NUCLEOTIDE SEQUENCE [LARGE SCALE GENOMIC DNA]</scope>
    <source>
        <strain evidence="4">JGI-23</strain>
    </source>
</reference>
<keyword evidence="1" id="KW-0732">Signal</keyword>
<dbReference type="InterPro" id="IPR024425">
    <property type="entry name" value="LiaF-like_C"/>
</dbReference>
<evidence type="ECO:0000259" key="2">
    <source>
        <dbReference type="Pfam" id="PF09922"/>
    </source>
</evidence>
<evidence type="ECO:0000256" key="1">
    <source>
        <dbReference type="SAM" id="SignalP"/>
    </source>
</evidence>
<evidence type="ECO:0000313" key="3">
    <source>
        <dbReference type="EMBL" id="CUS99213.1"/>
    </source>
</evidence>
<gene>
    <name evidence="3" type="ORF">JGI23_00627</name>
</gene>
<dbReference type="OrthoDB" id="9782236at2"/>
<feature type="signal peptide" evidence="1">
    <location>
        <begin position="1"/>
        <end position="20"/>
    </location>
</feature>